<keyword evidence="1" id="KW-0472">Membrane</keyword>
<comment type="caution">
    <text evidence="2">The sequence shown here is derived from an EMBL/GenBank/DDBJ whole genome shotgun (WGS) entry which is preliminary data.</text>
</comment>
<name>A0ABV8U7Y8_9PROT</name>
<keyword evidence="1" id="KW-1133">Transmembrane helix</keyword>
<dbReference type="RefSeq" id="WP_068147606.1">
    <property type="nucleotide sequence ID" value="NZ_JBHSCR010000002.1"/>
</dbReference>
<protein>
    <submittedName>
        <fullName evidence="2">Uncharacterized protein</fullName>
    </submittedName>
</protein>
<accession>A0ABV8U7Y8</accession>
<feature type="transmembrane region" description="Helical" evidence="1">
    <location>
        <begin position="50"/>
        <end position="69"/>
    </location>
</feature>
<evidence type="ECO:0000256" key="1">
    <source>
        <dbReference type="SAM" id="Phobius"/>
    </source>
</evidence>
<keyword evidence="1" id="KW-0812">Transmembrane</keyword>
<dbReference type="EMBL" id="JBHSCR010000002">
    <property type="protein sequence ID" value="MFC4346964.1"/>
    <property type="molecule type" value="Genomic_DNA"/>
</dbReference>
<keyword evidence="3" id="KW-1185">Reference proteome</keyword>
<reference evidence="3" key="1">
    <citation type="journal article" date="2019" name="Int. J. Syst. Evol. Microbiol.">
        <title>The Global Catalogue of Microorganisms (GCM) 10K type strain sequencing project: providing services to taxonomists for standard genome sequencing and annotation.</title>
        <authorList>
            <consortium name="The Broad Institute Genomics Platform"/>
            <consortium name="The Broad Institute Genome Sequencing Center for Infectious Disease"/>
            <person name="Wu L."/>
            <person name="Ma J."/>
        </authorList>
    </citation>
    <scope>NUCLEOTIDE SEQUENCE [LARGE SCALE GENOMIC DNA]</scope>
    <source>
        <strain evidence="3">CGMCC 1.15304</strain>
    </source>
</reference>
<gene>
    <name evidence="2" type="ORF">ACFO5Q_03820</name>
</gene>
<organism evidence="2 3">
    <name type="scientific">Kordiimonas lipolytica</name>
    <dbReference type="NCBI Taxonomy" id="1662421"/>
    <lineage>
        <taxon>Bacteria</taxon>
        <taxon>Pseudomonadati</taxon>
        <taxon>Pseudomonadota</taxon>
        <taxon>Alphaproteobacteria</taxon>
        <taxon>Kordiimonadales</taxon>
        <taxon>Kordiimonadaceae</taxon>
        <taxon>Kordiimonas</taxon>
    </lineage>
</organism>
<dbReference type="Proteomes" id="UP001595776">
    <property type="component" value="Unassembled WGS sequence"/>
</dbReference>
<evidence type="ECO:0000313" key="3">
    <source>
        <dbReference type="Proteomes" id="UP001595776"/>
    </source>
</evidence>
<evidence type="ECO:0000313" key="2">
    <source>
        <dbReference type="EMBL" id="MFC4346964.1"/>
    </source>
</evidence>
<sequence>MNDWGALGLISLLIGICGYQLFRGFKTGTIEVGSGGVGNRFNRETQPGTFYFMALLWAGLMGVAIYGLWQRIAGLW</sequence>
<proteinExistence type="predicted"/>
<feature type="transmembrane region" description="Helical" evidence="1">
    <location>
        <begin position="6"/>
        <end position="22"/>
    </location>
</feature>